<dbReference type="Gene3D" id="3.40.630.30">
    <property type="match status" value="1"/>
</dbReference>
<gene>
    <name evidence="2" type="primary">wecD</name>
    <name evidence="2" type="ORF">JCM31185_17580</name>
</gene>
<evidence type="ECO:0000259" key="1">
    <source>
        <dbReference type="PROSITE" id="PS51186"/>
    </source>
</evidence>
<dbReference type="PANTHER" id="PTHR43415:SF4">
    <property type="entry name" value="N-ACETYLTRANSFERASE DOMAIN-CONTAINING PROTEIN"/>
    <property type="match status" value="1"/>
</dbReference>
<sequence length="181" mass="21475">MHKIRLDTLQPEQVADFWQLAFADPTSEWTKWNGPYFHDQLPSQAEFVEQIASESYINQPFRQVIWVGQQMVGLVSAYYEDDPLKRWLDIGIVIYDQSIWHQGVGAQALHLWVNQLWQLTDLPHLGLTTWSGNKRMIALAEKVGFTREATIRKVRYWQDQYWDSVKYGLLREEWLDKENAY</sequence>
<comment type="caution">
    <text evidence="2">The sequence shown here is derived from an EMBL/GenBank/DDBJ whole genome shotgun (WGS) entry which is preliminary data.</text>
</comment>
<accession>A0ABQ5JPH2</accession>
<feature type="domain" description="N-acetyltransferase" evidence="1">
    <location>
        <begin position="4"/>
        <end position="168"/>
    </location>
</feature>
<dbReference type="InterPro" id="IPR016181">
    <property type="entry name" value="Acyl_CoA_acyltransferase"/>
</dbReference>
<dbReference type="InterPro" id="IPR000182">
    <property type="entry name" value="GNAT_dom"/>
</dbReference>
<dbReference type="PROSITE" id="PS51186">
    <property type="entry name" value="GNAT"/>
    <property type="match status" value="1"/>
</dbReference>
<name>A0ABQ5JPH2_9LACO</name>
<proteinExistence type="predicted"/>
<dbReference type="Pfam" id="PF13302">
    <property type="entry name" value="Acetyltransf_3"/>
    <property type="match status" value="1"/>
</dbReference>
<dbReference type="SUPFAM" id="SSF55729">
    <property type="entry name" value="Acyl-CoA N-acyltransferases (Nat)"/>
    <property type="match status" value="1"/>
</dbReference>
<evidence type="ECO:0000313" key="2">
    <source>
        <dbReference type="EMBL" id="GKT06471.1"/>
    </source>
</evidence>
<organism evidence="2 3">
    <name type="scientific">Furfurilactobacillus curtus</name>
    <dbReference type="NCBI Taxonomy" id="1746200"/>
    <lineage>
        <taxon>Bacteria</taxon>
        <taxon>Bacillati</taxon>
        <taxon>Bacillota</taxon>
        <taxon>Bacilli</taxon>
        <taxon>Lactobacillales</taxon>
        <taxon>Lactobacillaceae</taxon>
        <taxon>Furfurilactobacillus</taxon>
    </lineage>
</organism>
<protein>
    <submittedName>
        <fullName evidence="2">N-acetyltransferase</fullName>
    </submittedName>
</protein>
<dbReference type="Proteomes" id="UP001628078">
    <property type="component" value="Unassembled WGS sequence"/>
</dbReference>
<evidence type="ECO:0000313" key="3">
    <source>
        <dbReference type="Proteomes" id="UP001628078"/>
    </source>
</evidence>
<dbReference type="EMBL" id="BQXO01000006">
    <property type="protein sequence ID" value="GKT06471.1"/>
    <property type="molecule type" value="Genomic_DNA"/>
</dbReference>
<reference evidence="2 3" key="1">
    <citation type="submission" date="2022-03" db="EMBL/GenBank/DDBJ databases">
        <title>Draft genome sequence of Furfurilactobacillus curtus JCM 31185.</title>
        <authorList>
            <person name="Suzuki S."/>
            <person name="Endo A."/>
            <person name="Kajikawa A."/>
        </authorList>
    </citation>
    <scope>NUCLEOTIDE SEQUENCE [LARGE SCALE GENOMIC DNA]</scope>
    <source>
        <strain evidence="2 3">JCM 31185</strain>
    </source>
</reference>
<keyword evidence="3" id="KW-1185">Reference proteome</keyword>
<dbReference type="RefSeq" id="WP_407884643.1">
    <property type="nucleotide sequence ID" value="NZ_BQXO01000006.1"/>
</dbReference>
<dbReference type="PANTHER" id="PTHR43415">
    <property type="entry name" value="SPERMIDINE N(1)-ACETYLTRANSFERASE"/>
    <property type="match status" value="1"/>
</dbReference>